<dbReference type="Proteomes" id="UP001174136">
    <property type="component" value="Unassembled WGS sequence"/>
</dbReference>
<protein>
    <submittedName>
        <fullName evidence="1">Uncharacterized protein</fullName>
    </submittedName>
</protein>
<organism evidence="1 2">
    <name type="scientific">Merluccius polli</name>
    <name type="common">Benguela hake</name>
    <name type="synonym">Merluccius cadenati</name>
    <dbReference type="NCBI Taxonomy" id="89951"/>
    <lineage>
        <taxon>Eukaryota</taxon>
        <taxon>Metazoa</taxon>
        <taxon>Chordata</taxon>
        <taxon>Craniata</taxon>
        <taxon>Vertebrata</taxon>
        <taxon>Euteleostomi</taxon>
        <taxon>Actinopterygii</taxon>
        <taxon>Neopterygii</taxon>
        <taxon>Teleostei</taxon>
        <taxon>Neoteleostei</taxon>
        <taxon>Acanthomorphata</taxon>
        <taxon>Zeiogadaria</taxon>
        <taxon>Gadariae</taxon>
        <taxon>Gadiformes</taxon>
        <taxon>Gadoidei</taxon>
        <taxon>Merlucciidae</taxon>
        <taxon>Merluccius</taxon>
    </lineage>
</organism>
<name>A0AA47MWT2_MERPO</name>
<keyword evidence="2" id="KW-1185">Reference proteome</keyword>
<proteinExistence type="predicted"/>
<dbReference type="AlphaFoldDB" id="A0AA47MWT2"/>
<accession>A0AA47MWT2</accession>
<sequence>MHTFYRGTTESILTSCITVWYGGCTASCRKTLQRTVKEAEKIIGAPLLSLQDIYRTRMARKALSIAGDPTHPNHCFLSLLPSGTRIRSLQVRTSRLRDSFIHQAIRMPNSLPALPPLPSLPSAPTYSGH</sequence>
<gene>
    <name evidence="1" type="ORF">N1851_012576</name>
</gene>
<evidence type="ECO:0000313" key="2">
    <source>
        <dbReference type="Proteomes" id="UP001174136"/>
    </source>
</evidence>
<comment type="caution">
    <text evidence="1">The sequence shown here is derived from an EMBL/GenBank/DDBJ whole genome shotgun (WGS) entry which is preliminary data.</text>
</comment>
<dbReference type="EMBL" id="JAOPHQ010002284">
    <property type="protein sequence ID" value="KAK0147724.1"/>
    <property type="molecule type" value="Genomic_DNA"/>
</dbReference>
<evidence type="ECO:0000313" key="1">
    <source>
        <dbReference type="EMBL" id="KAK0147724.1"/>
    </source>
</evidence>
<reference evidence="1" key="1">
    <citation type="journal article" date="2023" name="Front. Mar. Sci.">
        <title>A new Merluccius polli reference genome to investigate the effects of global change in West African waters.</title>
        <authorList>
            <person name="Mateo J.L."/>
            <person name="Blanco-Fernandez C."/>
            <person name="Garcia-Vazquez E."/>
            <person name="Machado-Schiaffino G."/>
        </authorList>
    </citation>
    <scope>NUCLEOTIDE SEQUENCE</scope>
    <source>
        <strain evidence="1">C29</strain>
        <tissue evidence="1">Fin</tissue>
    </source>
</reference>